<dbReference type="PANTHER" id="PTHR42877:SF4">
    <property type="entry name" value="FAD_NAD(P)-BINDING DOMAIN-CONTAINING PROTEIN-RELATED"/>
    <property type="match status" value="1"/>
</dbReference>
<evidence type="ECO:0000256" key="4">
    <source>
        <dbReference type="ARBA" id="ARBA00023002"/>
    </source>
</evidence>
<dbReference type="InterPro" id="IPR051209">
    <property type="entry name" value="FAD-bind_Monooxygenase_sf"/>
</dbReference>
<evidence type="ECO:0000256" key="3">
    <source>
        <dbReference type="ARBA" id="ARBA00022827"/>
    </source>
</evidence>
<dbReference type="Pfam" id="PF00743">
    <property type="entry name" value="FMO-like"/>
    <property type="match status" value="1"/>
</dbReference>
<dbReference type="EMBL" id="WMBB01000003">
    <property type="protein sequence ID" value="MTE12488.1"/>
    <property type="molecule type" value="Genomic_DNA"/>
</dbReference>
<protein>
    <submittedName>
        <fullName evidence="5">Uncharacterized protein</fullName>
    </submittedName>
</protein>
<dbReference type="InterPro" id="IPR020946">
    <property type="entry name" value="Flavin_mOase-like"/>
</dbReference>
<organism evidence="5 6">
    <name type="scientific">Nocardia aurantiaca</name>
    <dbReference type="NCBI Taxonomy" id="2675850"/>
    <lineage>
        <taxon>Bacteria</taxon>
        <taxon>Bacillati</taxon>
        <taxon>Actinomycetota</taxon>
        <taxon>Actinomycetes</taxon>
        <taxon>Mycobacteriales</taxon>
        <taxon>Nocardiaceae</taxon>
        <taxon>Nocardia</taxon>
    </lineage>
</organism>
<sequence length="75" mass="8419">MTRAPSPSTAGIENFTGTSFHSAQWDHDHDLTGRRVAVIGTGASAVQFIPQIQPRVEHLSVFQCRTRRQFIEGRR</sequence>
<dbReference type="PANTHER" id="PTHR42877">
    <property type="entry name" value="L-ORNITHINE N(5)-MONOOXYGENASE-RELATED"/>
    <property type="match status" value="1"/>
</dbReference>
<dbReference type="Proteomes" id="UP000432464">
    <property type="component" value="Unassembled WGS sequence"/>
</dbReference>
<keyword evidence="3" id="KW-0274">FAD</keyword>
<comment type="similarity">
    <text evidence="1">Belongs to the FAD-binding monooxygenase family.</text>
</comment>
<evidence type="ECO:0000256" key="2">
    <source>
        <dbReference type="ARBA" id="ARBA00022630"/>
    </source>
</evidence>
<dbReference type="AlphaFoldDB" id="A0A6I3KUE5"/>
<keyword evidence="6" id="KW-1185">Reference proteome</keyword>
<accession>A0A6I3KUE5</accession>
<dbReference type="InterPro" id="IPR036188">
    <property type="entry name" value="FAD/NAD-bd_sf"/>
</dbReference>
<dbReference type="GO" id="GO:0050661">
    <property type="term" value="F:NADP binding"/>
    <property type="evidence" value="ECO:0007669"/>
    <property type="project" value="InterPro"/>
</dbReference>
<proteinExistence type="inferred from homology"/>
<dbReference type="GO" id="GO:0004499">
    <property type="term" value="F:N,N-dimethylaniline monooxygenase activity"/>
    <property type="evidence" value="ECO:0007669"/>
    <property type="project" value="InterPro"/>
</dbReference>
<dbReference type="Gene3D" id="3.50.50.60">
    <property type="entry name" value="FAD/NAD(P)-binding domain"/>
    <property type="match status" value="1"/>
</dbReference>
<dbReference type="SUPFAM" id="SSF51905">
    <property type="entry name" value="FAD/NAD(P)-binding domain"/>
    <property type="match status" value="1"/>
</dbReference>
<reference evidence="5 6" key="1">
    <citation type="submission" date="2019-11" db="EMBL/GenBank/DDBJ databases">
        <title>Nocardia sp. nov. CT2-14 isolated from soil.</title>
        <authorList>
            <person name="Kanchanasin P."/>
            <person name="Tanasupawat S."/>
            <person name="Yuki M."/>
            <person name="Kudo T."/>
        </authorList>
    </citation>
    <scope>NUCLEOTIDE SEQUENCE [LARGE SCALE GENOMIC DNA]</scope>
    <source>
        <strain evidence="5 6">CT2-14</strain>
    </source>
</reference>
<dbReference type="GO" id="GO:0050660">
    <property type="term" value="F:flavin adenine dinucleotide binding"/>
    <property type="evidence" value="ECO:0007669"/>
    <property type="project" value="InterPro"/>
</dbReference>
<comment type="caution">
    <text evidence="5">The sequence shown here is derived from an EMBL/GenBank/DDBJ whole genome shotgun (WGS) entry which is preliminary data.</text>
</comment>
<gene>
    <name evidence="5" type="ORF">GLP40_06810</name>
</gene>
<keyword evidence="2" id="KW-0285">Flavoprotein</keyword>
<name>A0A6I3KUE5_9NOCA</name>
<evidence type="ECO:0000313" key="5">
    <source>
        <dbReference type="EMBL" id="MTE12488.1"/>
    </source>
</evidence>
<evidence type="ECO:0000313" key="6">
    <source>
        <dbReference type="Proteomes" id="UP000432464"/>
    </source>
</evidence>
<evidence type="ECO:0000256" key="1">
    <source>
        <dbReference type="ARBA" id="ARBA00010139"/>
    </source>
</evidence>
<keyword evidence="4" id="KW-0560">Oxidoreductase</keyword>